<proteinExistence type="predicted"/>
<accession>A0A9D1IJ45</accession>
<organism evidence="2 3">
    <name type="scientific">Candidatus Aphodousia faecigallinarum</name>
    <dbReference type="NCBI Taxonomy" id="2840677"/>
    <lineage>
        <taxon>Bacteria</taxon>
        <taxon>Pseudomonadati</taxon>
        <taxon>Pseudomonadota</taxon>
        <taxon>Betaproteobacteria</taxon>
        <taxon>Burkholderiales</taxon>
        <taxon>Sutterellaceae</taxon>
        <taxon>Sutterellaceae incertae sedis</taxon>
        <taxon>Candidatus Aphodousia</taxon>
    </lineage>
</organism>
<keyword evidence="1" id="KW-0472">Membrane</keyword>
<sequence length="48" mass="5617">MKQSKNSSHADMMPRVEIKFNINVQFIVHKLVYGFVLILWLIVSAWPS</sequence>
<dbReference type="AlphaFoldDB" id="A0A9D1IJ45"/>
<evidence type="ECO:0000256" key="1">
    <source>
        <dbReference type="SAM" id="Phobius"/>
    </source>
</evidence>
<name>A0A9D1IJ45_9BURK</name>
<protein>
    <submittedName>
        <fullName evidence="2">Uncharacterized protein</fullName>
    </submittedName>
</protein>
<gene>
    <name evidence="2" type="ORF">IAC56_04995</name>
</gene>
<evidence type="ECO:0000313" key="2">
    <source>
        <dbReference type="EMBL" id="HIU37611.1"/>
    </source>
</evidence>
<comment type="caution">
    <text evidence="2">The sequence shown here is derived from an EMBL/GenBank/DDBJ whole genome shotgun (WGS) entry which is preliminary data.</text>
</comment>
<dbReference type="Proteomes" id="UP000824083">
    <property type="component" value="Unassembled WGS sequence"/>
</dbReference>
<keyword evidence="1" id="KW-0812">Transmembrane</keyword>
<keyword evidence="1" id="KW-1133">Transmembrane helix</keyword>
<reference evidence="2" key="1">
    <citation type="submission" date="2020-10" db="EMBL/GenBank/DDBJ databases">
        <authorList>
            <person name="Gilroy R."/>
        </authorList>
    </citation>
    <scope>NUCLEOTIDE SEQUENCE</scope>
    <source>
        <strain evidence="2">7463</strain>
    </source>
</reference>
<feature type="transmembrane region" description="Helical" evidence="1">
    <location>
        <begin position="20"/>
        <end position="43"/>
    </location>
</feature>
<dbReference type="EMBL" id="DVMY01000081">
    <property type="protein sequence ID" value="HIU37611.1"/>
    <property type="molecule type" value="Genomic_DNA"/>
</dbReference>
<reference evidence="2" key="2">
    <citation type="journal article" date="2021" name="PeerJ">
        <title>Extensive microbial diversity within the chicken gut microbiome revealed by metagenomics and culture.</title>
        <authorList>
            <person name="Gilroy R."/>
            <person name="Ravi A."/>
            <person name="Getino M."/>
            <person name="Pursley I."/>
            <person name="Horton D.L."/>
            <person name="Alikhan N.F."/>
            <person name="Baker D."/>
            <person name="Gharbi K."/>
            <person name="Hall N."/>
            <person name="Watson M."/>
            <person name="Adriaenssens E.M."/>
            <person name="Foster-Nyarko E."/>
            <person name="Jarju S."/>
            <person name="Secka A."/>
            <person name="Antonio M."/>
            <person name="Oren A."/>
            <person name="Chaudhuri R.R."/>
            <person name="La Ragione R."/>
            <person name="Hildebrand F."/>
            <person name="Pallen M.J."/>
        </authorList>
    </citation>
    <scope>NUCLEOTIDE SEQUENCE</scope>
    <source>
        <strain evidence="2">7463</strain>
    </source>
</reference>
<evidence type="ECO:0000313" key="3">
    <source>
        <dbReference type="Proteomes" id="UP000824083"/>
    </source>
</evidence>